<evidence type="ECO:0000259" key="1">
    <source>
        <dbReference type="Pfam" id="PF08242"/>
    </source>
</evidence>
<gene>
    <name evidence="2" type="ORF">GCM10010393_28870</name>
</gene>
<organism evidence="2 3">
    <name type="scientific">Streptomyces gobitricini</name>
    <dbReference type="NCBI Taxonomy" id="68211"/>
    <lineage>
        <taxon>Bacteria</taxon>
        <taxon>Bacillati</taxon>
        <taxon>Actinomycetota</taxon>
        <taxon>Actinomycetes</taxon>
        <taxon>Kitasatosporales</taxon>
        <taxon>Streptomycetaceae</taxon>
        <taxon>Streptomyces</taxon>
    </lineage>
</organism>
<keyword evidence="3" id="KW-1185">Reference proteome</keyword>
<dbReference type="InterPro" id="IPR029063">
    <property type="entry name" value="SAM-dependent_MTases_sf"/>
</dbReference>
<dbReference type="CDD" id="cd02440">
    <property type="entry name" value="AdoMet_MTases"/>
    <property type="match status" value="1"/>
</dbReference>
<dbReference type="EMBL" id="BAAASR010000015">
    <property type="protein sequence ID" value="GAA2495052.1"/>
    <property type="molecule type" value="Genomic_DNA"/>
</dbReference>
<name>A0ABN3M3X3_9ACTN</name>
<reference evidence="2 3" key="1">
    <citation type="journal article" date="2019" name="Int. J. Syst. Evol. Microbiol.">
        <title>The Global Catalogue of Microorganisms (GCM) 10K type strain sequencing project: providing services to taxonomists for standard genome sequencing and annotation.</title>
        <authorList>
            <consortium name="The Broad Institute Genomics Platform"/>
            <consortium name="The Broad Institute Genome Sequencing Center for Infectious Disease"/>
            <person name="Wu L."/>
            <person name="Ma J."/>
        </authorList>
    </citation>
    <scope>NUCLEOTIDE SEQUENCE [LARGE SCALE GENOMIC DNA]</scope>
    <source>
        <strain evidence="2 3">JCM 5062</strain>
    </source>
</reference>
<dbReference type="RefSeq" id="WP_344360820.1">
    <property type="nucleotide sequence ID" value="NZ_BAAASR010000015.1"/>
</dbReference>
<protein>
    <recommendedName>
        <fullName evidence="1">Methyltransferase type 12 domain-containing protein</fullName>
    </recommendedName>
</protein>
<feature type="domain" description="Methyltransferase type 12" evidence="1">
    <location>
        <begin position="53"/>
        <end position="152"/>
    </location>
</feature>
<proteinExistence type="predicted"/>
<evidence type="ECO:0000313" key="2">
    <source>
        <dbReference type="EMBL" id="GAA2495052.1"/>
    </source>
</evidence>
<accession>A0ABN3M3X3</accession>
<dbReference type="SUPFAM" id="SSF53335">
    <property type="entry name" value="S-adenosyl-L-methionine-dependent methyltransferases"/>
    <property type="match status" value="1"/>
</dbReference>
<sequence>MTRTAASEADRADQGLGYAVNGPYYDMIFPEPVRDSLTDALRRLVSEAGAVAEIGPGTGAFTELLLELLGPDGEIFAIEPTRIMRAALVTRLSRIPAAADTVTVLPEDALEAEVHVPLDAVVMFNVTMHFSPEQRVRLWHRWAGALRPGGLLIMESQHPQTASAIPLSEIPGGTLGRHRYDTLARADVVGEGLIRWVMTYRTWCGDDLLREETAEFDCHVISDETLAAELSAVGLERDRTAPEGIQAWRRVRSPGLFADHPVEAG</sequence>
<dbReference type="Pfam" id="PF08242">
    <property type="entry name" value="Methyltransf_12"/>
    <property type="match status" value="1"/>
</dbReference>
<dbReference type="Proteomes" id="UP001499942">
    <property type="component" value="Unassembled WGS sequence"/>
</dbReference>
<comment type="caution">
    <text evidence="2">The sequence shown here is derived from an EMBL/GenBank/DDBJ whole genome shotgun (WGS) entry which is preliminary data.</text>
</comment>
<dbReference type="InterPro" id="IPR013217">
    <property type="entry name" value="Methyltransf_12"/>
</dbReference>
<evidence type="ECO:0000313" key="3">
    <source>
        <dbReference type="Proteomes" id="UP001499942"/>
    </source>
</evidence>
<dbReference type="Gene3D" id="3.40.50.150">
    <property type="entry name" value="Vaccinia Virus protein VP39"/>
    <property type="match status" value="1"/>
</dbReference>